<dbReference type="Pfam" id="PF00707">
    <property type="entry name" value="IF3_C"/>
    <property type="match status" value="1"/>
</dbReference>
<feature type="domain" description="Translation initiation factor 3 N-terminal" evidence="8">
    <location>
        <begin position="20"/>
        <end position="87"/>
    </location>
</feature>
<dbReference type="EMBL" id="CP121689">
    <property type="protein sequence ID" value="WZL75271.1"/>
    <property type="molecule type" value="Genomic_DNA"/>
</dbReference>
<dbReference type="InterPro" id="IPR001288">
    <property type="entry name" value="Translation_initiation_fac_3"/>
</dbReference>
<accession>A0ABZ2Y8E0</accession>
<dbReference type="PANTHER" id="PTHR10938">
    <property type="entry name" value="TRANSLATION INITIATION FACTOR IF-3"/>
    <property type="match status" value="1"/>
</dbReference>
<dbReference type="SUPFAM" id="SSF54364">
    <property type="entry name" value="Translation initiation factor IF3, N-terminal domain"/>
    <property type="match status" value="1"/>
</dbReference>
<comment type="similarity">
    <text evidence="1 4 6">Belongs to the IF-3 family.</text>
</comment>
<proteinExistence type="inferred from homology"/>
<dbReference type="HAMAP" id="MF_00080">
    <property type="entry name" value="IF_3"/>
    <property type="match status" value="1"/>
</dbReference>
<dbReference type="InterPro" id="IPR019815">
    <property type="entry name" value="Translation_initiation_fac_3_C"/>
</dbReference>
<comment type="subcellular location">
    <subcellularLocation>
        <location evidence="4 6">Cytoplasm</location>
    </subcellularLocation>
</comment>
<evidence type="ECO:0000256" key="3">
    <source>
        <dbReference type="ARBA" id="ARBA00022917"/>
    </source>
</evidence>
<dbReference type="RefSeq" id="WP_369017417.1">
    <property type="nucleotide sequence ID" value="NZ_CP121689.1"/>
</dbReference>
<dbReference type="GO" id="GO:0003743">
    <property type="term" value="F:translation initiation factor activity"/>
    <property type="evidence" value="ECO:0007669"/>
    <property type="project" value="UniProtKB-KW"/>
</dbReference>
<dbReference type="PROSITE" id="PS00938">
    <property type="entry name" value="IF3"/>
    <property type="match status" value="1"/>
</dbReference>
<comment type="subunit">
    <text evidence="4 6">Monomer.</text>
</comment>
<reference evidence="9 10" key="1">
    <citation type="submission" date="2023-03" db="EMBL/GenBank/DDBJ databases">
        <title>Novel Species.</title>
        <authorList>
            <person name="Ma S."/>
        </authorList>
    </citation>
    <scope>NUCLEOTIDE SEQUENCE [LARGE SCALE GENOMIC DNA]</scope>
    <source>
        <strain evidence="9 10">B11</strain>
    </source>
</reference>
<keyword evidence="4" id="KW-0963">Cytoplasm</keyword>
<sequence length="182" mass="21059">MQKNARLEEAIIIVEIKYRVNNQIRAKEVRLISAEGHQIGIVPLKKALLLAEEAGLDLVEVAPNANPPVCRIMDYGKFKYEKEKKAKLSRKKQKGSELKELTMRPKIDVHDYQVKLKNAIRFLEDGNRVKFTVRFRGREMAFKEKGVELLQRIINDLKEISKQEHDIKEEGRNLSVTLAPKK</sequence>
<comment type="function">
    <text evidence="4 6">IF-3 binds to the 30S ribosomal subunit and shifts the equilibrium between 70S ribosomes and their 50S and 30S subunits in favor of the free subunits, thus enhancing the availability of 30S subunits on which protein synthesis initiation begins.</text>
</comment>
<dbReference type="Gene3D" id="3.10.20.80">
    <property type="entry name" value="Translation initiation factor 3 (IF-3), N-terminal domain"/>
    <property type="match status" value="1"/>
</dbReference>
<keyword evidence="10" id="KW-1185">Reference proteome</keyword>
<dbReference type="Gene3D" id="3.30.110.10">
    <property type="entry name" value="Translation initiation factor 3 (IF-3), C-terminal domain"/>
    <property type="match status" value="1"/>
</dbReference>
<dbReference type="InterPro" id="IPR019814">
    <property type="entry name" value="Translation_initiation_fac_3_N"/>
</dbReference>
<evidence type="ECO:0000256" key="6">
    <source>
        <dbReference type="RuleBase" id="RU000646"/>
    </source>
</evidence>
<evidence type="ECO:0000256" key="5">
    <source>
        <dbReference type="NCBIfam" id="TIGR00168"/>
    </source>
</evidence>
<evidence type="ECO:0000256" key="4">
    <source>
        <dbReference type="HAMAP-Rule" id="MF_00080"/>
    </source>
</evidence>
<keyword evidence="2 4" id="KW-0396">Initiation factor</keyword>
<evidence type="ECO:0000259" key="7">
    <source>
        <dbReference type="Pfam" id="PF00707"/>
    </source>
</evidence>
<keyword evidence="3 4" id="KW-0648">Protein biosynthesis</keyword>
<protein>
    <recommendedName>
        <fullName evidence="4 5">Translation initiation factor IF-3</fullName>
    </recommendedName>
</protein>
<evidence type="ECO:0000313" key="9">
    <source>
        <dbReference type="EMBL" id="WZL75271.1"/>
    </source>
</evidence>
<gene>
    <name evidence="4 9" type="primary">infC</name>
    <name evidence="9" type="ORF">QBE54_06620</name>
</gene>
<dbReference type="InterPro" id="IPR019813">
    <property type="entry name" value="Translation_initiation_fac3_CS"/>
</dbReference>
<name>A0ABZ2Y8E0_9BACT</name>
<dbReference type="Pfam" id="PF05198">
    <property type="entry name" value="IF3_N"/>
    <property type="match status" value="1"/>
</dbReference>
<dbReference type="NCBIfam" id="TIGR00168">
    <property type="entry name" value="infC"/>
    <property type="match status" value="1"/>
</dbReference>
<dbReference type="SUPFAM" id="SSF55200">
    <property type="entry name" value="Translation initiation factor IF3, C-terminal domain"/>
    <property type="match status" value="1"/>
</dbReference>
<evidence type="ECO:0000313" key="10">
    <source>
        <dbReference type="Proteomes" id="UP001461341"/>
    </source>
</evidence>
<evidence type="ECO:0000256" key="2">
    <source>
        <dbReference type="ARBA" id="ARBA00022540"/>
    </source>
</evidence>
<evidence type="ECO:0000256" key="1">
    <source>
        <dbReference type="ARBA" id="ARBA00005439"/>
    </source>
</evidence>
<dbReference type="InterPro" id="IPR036787">
    <property type="entry name" value="T_IF-3_N_sf"/>
</dbReference>
<organism evidence="9 10">
    <name type="scientific">Thermatribacter velox</name>
    <dbReference type="NCBI Taxonomy" id="3039681"/>
    <lineage>
        <taxon>Bacteria</taxon>
        <taxon>Pseudomonadati</taxon>
        <taxon>Atribacterota</taxon>
        <taxon>Atribacteria</taxon>
        <taxon>Atribacterales</taxon>
        <taxon>Thermatribacteraceae</taxon>
        <taxon>Thermatribacter</taxon>
    </lineage>
</organism>
<dbReference type="Proteomes" id="UP001461341">
    <property type="component" value="Chromosome"/>
</dbReference>
<dbReference type="PANTHER" id="PTHR10938:SF0">
    <property type="entry name" value="TRANSLATION INITIATION FACTOR IF-3, MITOCHONDRIAL"/>
    <property type="match status" value="1"/>
</dbReference>
<feature type="domain" description="Translation initiation factor 3 C-terminal" evidence="7">
    <location>
        <begin position="97"/>
        <end position="181"/>
    </location>
</feature>
<evidence type="ECO:0000259" key="8">
    <source>
        <dbReference type="Pfam" id="PF05198"/>
    </source>
</evidence>
<dbReference type="InterPro" id="IPR036788">
    <property type="entry name" value="T_IF-3_C_sf"/>
</dbReference>